<dbReference type="PANTHER" id="PTHR34071">
    <property type="entry name" value="5-NITROIMIDAZOLE ANTIBIOTICS RESISTANCE PROTEIN, NIMA-FAMILY-RELATED PROTEIN-RELATED"/>
    <property type="match status" value="1"/>
</dbReference>
<gene>
    <name evidence="1" type="ORF">CF651_06675</name>
</gene>
<comment type="caution">
    <text evidence="1">The sequence shown here is derived from an EMBL/GenBank/DDBJ whole genome shotgun (WGS) entry which is preliminary data.</text>
</comment>
<dbReference type="AlphaFoldDB" id="A0A229UVJ7"/>
<dbReference type="InterPro" id="IPR024747">
    <property type="entry name" value="Pyridox_Oxase-rel"/>
</dbReference>
<dbReference type="Proteomes" id="UP000215509">
    <property type="component" value="Unassembled WGS sequence"/>
</dbReference>
<protein>
    <submittedName>
        <fullName evidence="1">Flavin-nucleotide-binding protein</fullName>
    </submittedName>
</protein>
<keyword evidence="2" id="KW-1185">Reference proteome</keyword>
<dbReference type="SUPFAM" id="SSF50475">
    <property type="entry name" value="FMN-binding split barrel"/>
    <property type="match status" value="1"/>
</dbReference>
<organism evidence="1 2">
    <name type="scientific">Paenibacillus rigui</name>
    <dbReference type="NCBI Taxonomy" id="554312"/>
    <lineage>
        <taxon>Bacteria</taxon>
        <taxon>Bacillati</taxon>
        <taxon>Bacillota</taxon>
        <taxon>Bacilli</taxon>
        <taxon>Bacillales</taxon>
        <taxon>Paenibacillaceae</taxon>
        <taxon>Paenibacillus</taxon>
    </lineage>
</organism>
<accession>A0A229UVJ7</accession>
<evidence type="ECO:0000313" key="1">
    <source>
        <dbReference type="EMBL" id="OXM87311.1"/>
    </source>
</evidence>
<dbReference type="RefSeq" id="WP_094014059.1">
    <property type="nucleotide sequence ID" value="NZ_NMQW01000008.1"/>
</dbReference>
<sequence>MRRKEFEVMDDQETEQFLHEMSFGFLGTWGEDGWPRLTPLNFVFHEGSLYFHGSRAGEKMNQIQSNPKVTFAVAKEYAIIPSYFTDPELACPATAFFKSVLIRGYAEPVSDPAEKASALSAFMRKLQPEGGYNPIDPADPDYAGQLKATAVVRIAIQELSAKYKFGQNMNSTKFEQVTEGLQQRDAGLDAETIALMKAYCPHHQKK</sequence>
<dbReference type="Gene3D" id="2.30.110.10">
    <property type="entry name" value="Electron Transport, Fmn-binding Protein, Chain A"/>
    <property type="match status" value="1"/>
</dbReference>
<dbReference type="PANTHER" id="PTHR34071:SF2">
    <property type="entry name" value="FLAVIN-NUCLEOTIDE-BINDING PROTEIN"/>
    <property type="match status" value="1"/>
</dbReference>
<dbReference type="Pfam" id="PF12900">
    <property type="entry name" value="Pyridox_ox_2"/>
    <property type="match status" value="1"/>
</dbReference>
<reference evidence="1 2" key="1">
    <citation type="submission" date="2017-07" db="EMBL/GenBank/DDBJ databases">
        <title>Genome sequencing and assembly of Paenibacillus rigui.</title>
        <authorList>
            <person name="Mayilraj S."/>
        </authorList>
    </citation>
    <scope>NUCLEOTIDE SEQUENCE [LARGE SCALE GENOMIC DNA]</scope>
    <source>
        <strain evidence="1 2">JCM 16352</strain>
    </source>
</reference>
<proteinExistence type="predicted"/>
<dbReference type="EMBL" id="NMQW01000008">
    <property type="protein sequence ID" value="OXM87311.1"/>
    <property type="molecule type" value="Genomic_DNA"/>
</dbReference>
<dbReference type="InterPro" id="IPR012349">
    <property type="entry name" value="Split_barrel_FMN-bd"/>
</dbReference>
<evidence type="ECO:0000313" key="2">
    <source>
        <dbReference type="Proteomes" id="UP000215509"/>
    </source>
</evidence>
<dbReference type="OrthoDB" id="9794935at2"/>
<name>A0A229UVJ7_9BACL</name>